<sequence>MRTRFLSWLAAIATALPVVLLGVTATPAQAAPSLLPLTVTNNSGRADQVHLYVLGVYNGRLGHVNAAGAFTPWSGGGNPPVPAPDVSIPGPAQGASRTVNIPINLAGGRLYMSFGQKLKFFLTPDGLVQPAPWNPSDPNRDILFDWSEFTYNDGGLWLNSSQVDMFSVPHAVEVTAGTGQVKKTGELVANGRNRILDGLRNQGGDWGRLVHTRADGTRLRALAPRLGIESGIFGANYFDSYTQSVWNTYRNTNLTVVPYENTPANRFTGRTDASGVMHFTNTAGARVASFQQPSSKDIFGCDGRLAAPNNDIGAIARTLCAALHRSTLGYLHTQPTLNPAEFYTRSITDHYSRVIHANMVDGKAYGFAFDDVGHFESLVHDGNPRSARIILGPF</sequence>
<comment type="caution">
    <text evidence="3">The sequence shown here is derived from an EMBL/GenBank/DDBJ whole genome shotgun (WGS) entry which is preliminary data.</text>
</comment>
<dbReference type="Pfam" id="PF16483">
    <property type="entry name" value="Glyco_hydro_64"/>
    <property type="match status" value="1"/>
</dbReference>
<evidence type="ECO:0000256" key="1">
    <source>
        <dbReference type="SAM" id="SignalP"/>
    </source>
</evidence>
<dbReference type="InterPro" id="IPR037176">
    <property type="entry name" value="Osmotin/thaumatin-like_sf"/>
</dbReference>
<dbReference type="Proteomes" id="UP001589693">
    <property type="component" value="Unassembled WGS sequence"/>
</dbReference>
<feature type="chain" id="PRO_5046987843" evidence="1">
    <location>
        <begin position="31"/>
        <end position="394"/>
    </location>
</feature>
<reference evidence="3 4" key="1">
    <citation type="submission" date="2024-09" db="EMBL/GenBank/DDBJ databases">
        <authorList>
            <person name="Sun Q."/>
            <person name="Mori K."/>
        </authorList>
    </citation>
    <scope>NUCLEOTIDE SEQUENCE [LARGE SCALE GENOMIC DNA]</scope>
    <source>
        <strain evidence="3 4">TBRC 7907</strain>
    </source>
</reference>
<dbReference type="PROSITE" id="PS52006">
    <property type="entry name" value="GH64"/>
    <property type="match status" value="1"/>
</dbReference>
<keyword evidence="1" id="KW-0732">Signal</keyword>
<dbReference type="InterPro" id="IPR037398">
    <property type="entry name" value="Glyco_hydro_64_fam"/>
</dbReference>
<gene>
    <name evidence="3" type="ORF">ACFFQA_15600</name>
</gene>
<evidence type="ECO:0000313" key="3">
    <source>
        <dbReference type="EMBL" id="MFB9905359.1"/>
    </source>
</evidence>
<accession>A0ABV5ZZF2</accession>
<name>A0ABV5ZZF2_9PSEU</name>
<feature type="domain" description="GH64" evidence="2">
    <location>
        <begin position="32"/>
        <end position="393"/>
    </location>
</feature>
<dbReference type="InterPro" id="IPR042517">
    <property type="entry name" value="Glyco_hydro_64_N_2"/>
</dbReference>
<feature type="signal peptide" evidence="1">
    <location>
        <begin position="1"/>
        <end position="30"/>
    </location>
</feature>
<evidence type="ECO:0000259" key="2">
    <source>
        <dbReference type="PROSITE" id="PS52006"/>
    </source>
</evidence>
<dbReference type="InterPro" id="IPR032477">
    <property type="entry name" value="Glyco_hydro_64"/>
</dbReference>
<protein>
    <submittedName>
        <fullName evidence="3">Beta-1,3-glucanase family protein</fullName>
    </submittedName>
</protein>
<organism evidence="3 4">
    <name type="scientific">Allokutzneria oryzae</name>
    <dbReference type="NCBI Taxonomy" id="1378989"/>
    <lineage>
        <taxon>Bacteria</taxon>
        <taxon>Bacillati</taxon>
        <taxon>Actinomycetota</taxon>
        <taxon>Actinomycetes</taxon>
        <taxon>Pseudonocardiales</taxon>
        <taxon>Pseudonocardiaceae</taxon>
        <taxon>Allokutzneria</taxon>
    </lineage>
</organism>
<dbReference type="EMBL" id="JBHLZU010000012">
    <property type="protein sequence ID" value="MFB9905359.1"/>
    <property type="molecule type" value="Genomic_DNA"/>
</dbReference>
<dbReference type="PANTHER" id="PTHR38165">
    <property type="match status" value="1"/>
</dbReference>
<dbReference type="Gene3D" id="2.60.110.10">
    <property type="entry name" value="Thaumatin"/>
    <property type="match status" value="1"/>
</dbReference>
<dbReference type="PANTHER" id="PTHR38165:SF1">
    <property type="entry name" value="GLUCANASE B"/>
    <property type="match status" value="1"/>
</dbReference>
<proteinExistence type="predicted"/>
<keyword evidence="4" id="KW-1185">Reference proteome</keyword>
<evidence type="ECO:0000313" key="4">
    <source>
        <dbReference type="Proteomes" id="UP001589693"/>
    </source>
</evidence>
<dbReference type="RefSeq" id="WP_377852665.1">
    <property type="nucleotide sequence ID" value="NZ_JBHLZU010000012.1"/>
</dbReference>
<dbReference type="Gene3D" id="3.30.920.50">
    <property type="entry name" value="Beta-1,3-glucanase, C-terminal domain"/>
    <property type="match status" value="1"/>
</dbReference>